<evidence type="ECO:0000313" key="5">
    <source>
        <dbReference type="Proteomes" id="UP000664277"/>
    </source>
</evidence>
<keyword evidence="2" id="KW-0472">Membrane</keyword>
<dbReference type="SUPFAM" id="SSF109604">
    <property type="entry name" value="HD-domain/PDEase-like"/>
    <property type="match status" value="1"/>
</dbReference>
<evidence type="ECO:0000256" key="2">
    <source>
        <dbReference type="SAM" id="Phobius"/>
    </source>
</evidence>
<dbReference type="InterPro" id="IPR011621">
    <property type="entry name" value="Metal-dep_PHydrolase_7TM_intra"/>
</dbReference>
<accession>A0A8J7P785</accession>
<organism evidence="4 5">
    <name type="scientific">Candidatus Obscuribacter phosphatis</name>
    <dbReference type="NCBI Taxonomy" id="1906157"/>
    <lineage>
        <taxon>Bacteria</taxon>
        <taxon>Bacillati</taxon>
        <taxon>Candidatus Melainabacteria</taxon>
        <taxon>Candidatus Obscuribacterales</taxon>
        <taxon>Candidatus Obscuribacteraceae</taxon>
        <taxon>Candidatus Obscuribacter</taxon>
    </lineage>
</organism>
<feature type="transmembrane region" description="Helical" evidence="2">
    <location>
        <begin position="16"/>
        <end position="40"/>
    </location>
</feature>
<feature type="transmembrane region" description="Helical" evidence="2">
    <location>
        <begin position="423"/>
        <end position="440"/>
    </location>
</feature>
<feature type="transmembrane region" description="Helical" evidence="2">
    <location>
        <begin position="488"/>
        <end position="509"/>
    </location>
</feature>
<evidence type="ECO:0000259" key="3">
    <source>
        <dbReference type="SMART" id="SM00471"/>
    </source>
</evidence>
<proteinExistence type="predicted"/>
<keyword evidence="2" id="KW-1133">Transmembrane helix</keyword>
<feature type="transmembrane region" description="Helical" evidence="2">
    <location>
        <begin position="447"/>
        <end position="468"/>
    </location>
</feature>
<reference evidence="4" key="1">
    <citation type="submission" date="2021-02" db="EMBL/GenBank/DDBJ databases">
        <title>Genome-Resolved Metagenomics of a Microbial Community Performing Photosynthetic Biological Nutrient Removal.</title>
        <authorList>
            <person name="Mcdaniel E.A."/>
        </authorList>
    </citation>
    <scope>NUCLEOTIDE SEQUENCE</scope>
    <source>
        <strain evidence="4">UWPOB_OBS1</strain>
    </source>
</reference>
<protein>
    <submittedName>
        <fullName evidence="4">HDIG domain-containing protein</fullName>
    </submittedName>
</protein>
<sequence length="804" mass="88898">MEAQSNQSKLSEAKTMIGWIGAALSGFVCLFLSLSTVHIFSPGLQENDVSDRDLIAPQATSVIDRSETEKSIEKARQNVIPVFQIDRSRDIETLAKIEAAFARAESLQALGLVPLETKIKVENKAKASTHNKVKHSPKAVEADGAEKQFGYSEQLKYLQNQKQLPETDKTALKDELEKQKLAYERALKAGLIQDEELNLALSIKPDEMPSFKAETMTAARRLLSIFDRYPVTDKSVWQEVVQEFLPDKWPVATRVTASRVINRYLEANLVIDSEGTKVKAQEAVKTVEPVMRPVKEGEVIVPQGALITKDKLYILQELGITHVNRWPFILSMAISLIAALTLVALFLYTYEPKHFFAPSSIGLMFTVQVVVASVASLVGKTNPQFVPIPAAALILTIFFGRRVAIALTLPMILLIAVDRLMDLHFIAAHLLATILAVLSYSSVGRSAVFKTGVLVAFGLIAGDLAASLVDHSISFDLATFGKRLPLDFAGGIVSSIVAVGSLPFLENLYGLITPFRLAELTDANQPLLRRLEENAPGTYQHSLAVANMAEAGAKAIYADANMVRAGALYHDIGKMVRPKYFIENQLGATNPHDNMAPEDSRARVLAHVTDGIALAQKYSLPKAIQDFIPMHQGTTLMAYFYHKACTKYGADKVDPNFYRYPGPKPNTKETAIVMLADVSEAVTHSMRDPSQEEVEAALEKVFQNRWDDGQFSDSGLSYEELHKVKAGFARVWRTLHHERLKYPSTTTGKMPIAPPVNKEESKEEIREEKREDTEEIDPCLAATSFEPTGANSLQPEQKPEQKIE</sequence>
<dbReference type="EMBL" id="JAFLCK010000003">
    <property type="protein sequence ID" value="MBN8659401.1"/>
    <property type="molecule type" value="Genomic_DNA"/>
</dbReference>
<dbReference type="Pfam" id="PF07698">
    <property type="entry name" value="7TM-7TMR_HD"/>
    <property type="match status" value="1"/>
</dbReference>
<dbReference type="NCBIfam" id="TIGR00277">
    <property type="entry name" value="HDIG"/>
    <property type="match status" value="1"/>
</dbReference>
<name>A0A8J7P785_9BACT</name>
<feature type="transmembrane region" description="Helical" evidence="2">
    <location>
        <begin position="390"/>
        <end position="417"/>
    </location>
</feature>
<dbReference type="SMART" id="SM00471">
    <property type="entry name" value="HDc"/>
    <property type="match status" value="1"/>
</dbReference>
<comment type="caution">
    <text evidence="4">The sequence shown here is derived from an EMBL/GenBank/DDBJ whole genome shotgun (WGS) entry which is preliminary data.</text>
</comment>
<dbReference type="InterPro" id="IPR006675">
    <property type="entry name" value="HDIG_dom"/>
</dbReference>
<dbReference type="PANTHER" id="PTHR36442">
    <property type="entry name" value="CYCLIC-DI-AMP PHOSPHODIESTERASE PGPH"/>
    <property type="match status" value="1"/>
</dbReference>
<dbReference type="InterPro" id="IPR011624">
    <property type="entry name" value="Metal-dep_PHydrolase_7TM_extra"/>
</dbReference>
<evidence type="ECO:0000256" key="1">
    <source>
        <dbReference type="SAM" id="MobiDB-lite"/>
    </source>
</evidence>
<dbReference type="InterPro" id="IPR052722">
    <property type="entry name" value="PgpH_phosphodiesterase"/>
</dbReference>
<dbReference type="CDD" id="cd00077">
    <property type="entry name" value="HDc"/>
    <property type="match status" value="1"/>
</dbReference>
<dbReference type="InterPro" id="IPR006674">
    <property type="entry name" value="HD_domain"/>
</dbReference>
<feature type="compositionally biased region" description="Polar residues" evidence="1">
    <location>
        <begin position="785"/>
        <end position="795"/>
    </location>
</feature>
<dbReference type="PANTHER" id="PTHR36442:SF1">
    <property type="entry name" value="CYCLIC-DI-AMP PHOSPHODIESTERASE PGPH"/>
    <property type="match status" value="1"/>
</dbReference>
<feature type="transmembrane region" description="Helical" evidence="2">
    <location>
        <begin position="355"/>
        <end position="378"/>
    </location>
</feature>
<dbReference type="AlphaFoldDB" id="A0A8J7P785"/>
<keyword evidence="2" id="KW-0812">Transmembrane</keyword>
<feature type="compositionally biased region" description="Basic and acidic residues" evidence="1">
    <location>
        <begin position="757"/>
        <end position="772"/>
    </location>
</feature>
<feature type="domain" description="HD/PDEase" evidence="3">
    <location>
        <begin position="534"/>
        <end position="691"/>
    </location>
</feature>
<feature type="transmembrane region" description="Helical" evidence="2">
    <location>
        <begin position="328"/>
        <end position="349"/>
    </location>
</feature>
<evidence type="ECO:0000313" key="4">
    <source>
        <dbReference type="EMBL" id="MBN8659401.1"/>
    </source>
</evidence>
<dbReference type="Gene3D" id="1.10.3210.10">
    <property type="entry name" value="Hypothetical protein af1432"/>
    <property type="match status" value="1"/>
</dbReference>
<dbReference type="Pfam" id="PF07697">
    <property type="entry name" value="7TMR-HDED"/>
    <property type="match status" value="1"/>
</dbReference>
<dbReference type="Proteomes" id="UP000664277">
    <property type="component" value="Unassembled WGS sequence"/>
</dbReference>
<feature type="region of interest" description="Disordered" evidence="1">
    <location>
        <begin position="743"/>
        <end position="804"/>
    </location>
</feature>
<dbReference type="Pfam" id="PF01966">
    <property type="entry name" value="HD"/>
    <property type="match status" value="1"/>
</dbReference>
<gene>
    <name evidence="4" type="ORF">J0M35_03490</name>
</gene>
<dbReference type="InterPro" id="IPR003607">
    <property type="entry name" value="HD/PDEase_dom"/>
</dbReference>